<organism evidence="2 3">
    <name type="scientific">Terrabacter terrigena</name>
    <dbReference type="NCBI Taxonomy" id="574718"/>
    <lineage>
        <taxon>Bacteria</taxon>
        <taxon>Bacillati</taxon>
        <taxon>Actinomycetota</taxon>
        <taxon>Actinomycetes</taxon>
        <taxon>Micrococcales</taxon>
        <taxon>Intrasporangiaceae</taxon>
        <taxon>Terrabacter</taxon>
    </lineage>
</organism>
<dbReference type="Proteomes" id="UP001597046">
    <property type="component" value="Unassembled WGS sequence"/>
</dbReference>
<comment type="caution">
    <text evidence="2">The sequence shown here is derived from an EMBL/GenBank/DDBJ whole genome shotgun (WGS) entry which is preliminary data.</text>
</comment>
<protein>
    <submittedName>
        <fullName evidence="2">Phosphodiesterase</fullName>
    </submittedName>
</protein>
<evidence type="ECO:0000313" key="3">
    <source>
        <dbReference type="Proteomes" id="UP001597046"/>
    </source>
</evidence>
<reference evidence="3" key="1">
    <citation type="journal article" date="2019" name="Int. J. Syst. Evol. Microbiol.">
        <title>The Global Catalogue of Microorganisms (GCM) 10K type strain sequencing project: providing services to taxonomists for standard genome sequencing and annotation.</title>
        <authorList>
            <consortium name="The Broad Institute Genomics Platform"/>
            <consortium name="The Broad Institute Genome Sequencing Center for Infectious Disease"/>
            <person name="Wu L."/>
            <person name="Ma J."/>
        </authorList>
    </citation>
    <scope>NUCLEOTIDE SEQUENCE [LARGE SCALE GENOMIC DNA]</scope>
    <source>
        <strain evidence="3">CCUG 57508</strain>
    </source>
</reference>
<feature type="region of interest" description="Disordered" evidence="1">
    <location>
        <begin position="1"/>
        <end position="33"/>
    </location>
</feature>
<accession>A0ABW3MXI4</accession>
<gene>
    <name evidence="2" type="ORF">ACFQ2V_07340</name>
</gene>
<sequence length="252" mass="26651">MIARLSLSGPAGPRRAAEHRPSGADRADVPGGPPRALGAALAAALGAVAAVTRRKPLHAAGTTWAARLRVDAPLPDLGVAVLEDRGAHACTVRVSRALGMPSGWWDVGGLALRLPGAGSHSGPADLLFATTGTGRATRHVLRPVRHATERPLTTLLPTTAGGRSLVLLVRPTSREAEPRQYELAVAADGGDWQPVGLIDLLHEQPADEQRFDPIVNELSGTRPPSWVVAMREPAYRWARRLGRHDLQDPPGP</sequence>
<keyword evidence="3" id="KW-1185">Reference proteome</keyword>
<dbReference type="RefSeq" id="WP_386052006.1">
    <property type="nucleotide sequence ID" value="NZ_JBHTKH010000003.1"/>
</dbReference>
<proteinExistence type="predicted"/>
<evidence type="ECO:0000256" key="1">
    <source>
        <dbReference type="SAM" id="MobiDB-lite"/>
    </source>
</evidence>
<name>A0ABW3MXI4_9MICO</name>
<evidence type="ECO:0000313" key="2">
    <source>
        <dbReference type="EMBL" id="MFD1054114.1"/>
    </source>
</evidence>
<dbReference type="EMBL" id="JBHTKH010000003">
    <property type="protein sequence ID" value="MFD1054114.1"/>
    <property type="molecule type" value="Genomic_DNA"/>
</dbReference>
<feature type="compositionally biased region" description="Basic and acidic residues" evidence="1">
    <location>
        <begin position="15"/>
        <end position="28"/>
    </location>
</feature>